<evidence type="ECO:0000256" key="1">
    <source>
        <dbReference type="SAM" id="SignalP"/>
    </source>
</evidence>
<feature type="signal peptide" evidence="1">
    <location>
        <begin position="1"/>
        <end position="17"/>
    </location>
</feature>
<keyword evidence="1" id="KW-0732">Signal</keyword>
<dbReference type="Proteomes" id="UP001162060">
    <property type="component" value="Unassembled WGS sequence"/>
</dbReference>
<name>A0AAV1T2P8_9STRA</name>
<reference evidence="2" key="1">
    <citation type="submission" date="2024-01" db="EMBL/GenBank/DDBJ databases">
        <authorList>
            <person name="Webb A."/>
        </authorList>
    </citation>
    <scope>NUCLEOTIDE SEQUENCE</scope>
    <source>
        <strain evidence="2">Pm1</strain>
    </source>
</reference>
<dbReference type="EMBL" id="CAKLBY020000016">
    <property type="protein sequence ID" value="CAK7899613.1"/>
    <property type="molecule type" value="Genomic_DNA"/>
</dbReference>
<accession>A0AAV1T2P8</accession>
<feature type="chain" id="PRO_5043449489" evidence="1">
    <location>
        <begin position="18"/>
        <end position="68"/>
    </location>
</feature>
<protein>
    <submittedName>
        <fullName evidence="2">Uncharacterized protein</fullName>
    </submittedName>
</protein>
<gene>
    <name evidence="2" type="ORF">PM001_LOCUS1909</name>
</gene>
<sequence length="68" mass="7716">MNVMFLVFAGFNPPAAAIPDRYQWLHDVTLQRYSLPILVSLVFGNCPEHPVYDEVTKGYTNVRSELAC</sequence>
<proteinExistence type="predicted"/>
<evidence type="ECO:0000313" key="2">
    <source>
        <dbReference type="EMBL" id="CAK7899613.1"/>
    </source>
</evidence>
<comment type="caution">
    <text evidence="2">The sequence shown here is derived from an EMBL/GenBank/DDBJ whole genome shotgun (WGS) entry which is preliminary data.</text>
</comment>
<organism evidence="2 3">
    <name type="scientific">Peronospora matthiolae</name>
    <dbReference type="NCBI Taxonomy" id="2874970"/>
    <lineage>
        <taxon>Eukaryota</taxon>
        <taxon>Sar</taxon>
        <taxon>Stramenopiles</taxon>
        <taxon>Oomycota</taxon>
        <taxon>Peronosporomycetes</taxon>
        <taxon>Peronosporales</taxon>
        <taxon>Peronosporaceae</taxon>
        <taxon>Peronospora</taxon>
    </lineage>
</organism>
<evidence type="ECO:0000313" key="3">
    <source>
        <dbReference type="Proteomes" id="UP001162060"/>
    </source>
</evidence>
<dbReference type="AlphaFoldDB" id="A0AAV1T2P8"/>